<dbReference type="InterPro" id="IPR025159">
    <property type="entry name" value="AbiEi_N"/>
</dbReference>
<keyword evidence="3" id="KW-1185">Reference proteome</keyword>
<proteinExistence type="predicted"/>
<evidence type="ECO:0000313" key="3">
    <source>
        <dbReference type="Proteomes" id="UP001500767"/>
    </source>
</evidence>
<protein>
    <recommendedName>
        <fullName evidence="1">AbiEi antitoxin N-terminal domain-containing protein</fullName>
    </recommendedName>
</protein>
<feature type="domain" description="AbiEi antitoxin N-terminal" evidence="1">
    <location>
        <begin position="6"/>
        <end position="40"/>
    </location>
</feature>
<dbReference type="Pfam" id="PF13338">
    <property type="entry name" value="AbiEi_4"/>
    <property type="match status" value="1"/>
</dbReference>
<dbReference type="RefSeq" id="WP_204912842.1">
    <property type="nucleotide sequence ID" value="NZ_BAAAYR010000006.1"/>
</dbReference>
<comment type="caution">
    <text evidence="2">The sequence shown here is derived from an EMBL/GenBank/DDBJ whole genome shotgun (WGS) entry which is preliminary data.</text>
</comment>
<accession>A0ABP6Y901</accession>
<evidence type="ECO:0000313" key="2">
    <source>
        <dbReference type="EMBL" id="GAA3578478.1"/>
    </source>
</evidence>
<evidence type="ECO:0000259" key="1">
    <source>
        <dbReference type="Pfam" id="PF13338"/>
    </source>
</evidence>
<reference evidence="3" key="1">
    <citation type="journal article" date="2019" name="Int. J. Syst. Evol. Microbiol.">
        <title>The Global Catalogue of Microorganisms (GCM) 10K type strain sequencing project: providing services to taxonomists for standard genome sequencing and annotation.</title>
        <authorList>
            <consortium name="The Broad Institute Genomics Platform"/>
            <consortium name="The Broad Institute Genome Sequencing Center for Infectious Disease"/>
            <person name="Wu L."/>
            <person name="Ma J."/>
        </authorList>
    </citation>
    <scope>NUCLEOTIDE SEQUENCE [LARGE SCALE GENOMIC DNA]</scope>
    <source>
        <strain evidence="3">JCM 16540</strain>
    </source>
</reference>
<dbReference type="Proteomes" id="UP001500767">
    <property type="component" value="Unassembled WGS sequence"/>
</dbReference>
<dbReference type="EMBL" id="BAAAYR010000006">
    <property type="protein sequence ID" value="GAA3578478.1"/>
    <property type="molecule type" value="Genomic_DNA"/>
</dbReference>
<organism evidence="2 3">
    <name type="scientific">Microlunatus spumicola</name>
    <dbReference type="NCBI Taxonomy" id="81499"/>
    <lineage>
        <taxon>Bacteria</taxon>
        <taxon>Bacillati</taxon>
        <taxon>Actinomycetota</taxon>
        <taxon>Actinomycetes</taxon>
        <taxon>Propionibacteriales</taxon>
        <taxon>Propionibacteriaceae</taxon>
        <taxon>Microlunatus</taxon>
    </lineage>
</organism>
<name>A0ABP6Y901_9ACTN</name>
<gene>
    <name evidence="2" type="ORF">GCM10022197_39880</name>
</gene>
<sequence>MEDVLLRADLAVRGLVDGDLARLRRAGDLERVRRGAYVRPDPVERSPEEQHRVLVAATMPQLGTGAVLSHASGAVVQDLPVWREALASVHVTRPRRGGGGRRTVVRRHTSPLDPDEVTEVDGWPVTTLARTVVDHARTVPYEQGVAAADRALAQGLDPLLLQAALEREAGWPGAARARRVADFADERAESAGESVSRVVLARLGLIARGPAAHRRARCGAGRTRRLRLAGAPDDR</sequence>